<dbReference type="InterPro" id="IPR017871">
    <property type="entry name" value="ABC_transporter-like_CS"/>
</dbReference>
<dbReference type="PROSITE" id="PS50893">
    <property type="entry name" value="ABC_TRANSPORTER_2"/>
    <property type="match status" value="1"/>
</dbReference>
<evidence type="ECO:0000313" key="10">
    <source>
        <dbReference type="EMBL" id="MCT8328062.1"/>
    </source>
</evidence>
<feature type="domain" description="ABC transmembrane type-1" evidence="9">
    <location>
        <begin position="41"/>
        <end position="323"/>
    </location>
</feature>
<evidence type="ECO:0000259" key="9">
    <source>
        <dbReference type="PROSITE" id="PS50929"/>
    </source>
</evidence>
<dbReference type="SUPFAM" id="SSF52540">
    <property type="entry name" value="P-loop containing nucleoside triphosphate hydrolases"/>
    <property type="match status" value="1"/>
</dbReference>
<dbReference type="PROSITE" id="PS50929">
    <property type="entry name" value="ABC_TM1F"/>
    <property type="match status" value="1"/>
</dbReference>
<comment type="subcellular location">
    <subcellularLocation>
        <location evidence="1">Cell membrane</location>
        <topology evidence="1">Multi-pass membrane protein</topology>
    </subcellularLocation>
</comment>
<dbReference type="Pfam" id="PF00664">
    <property type="entry name" value="ABC_membrane"/>
    <property type="match status" value="1"/>
</dbReference>
<dbReference type="InterPro" id="IPR011527">
    <property type="entry name" value="ABC1_TM_dom"/>
</dbReference>
<evidence type="ECO:0000256" key="6">
    <source>
        <dbReference type="ARBA" id="ARBA00023136"/>
    </source>
</evidence>
<keyword evidence="5 7" id="KW-1133">Transmembrane helix</keyword>
<feature type="transmembrane region" description="Helical" evidence="7">
    <location>
        <begin position="294"/>
        <end position="318"/>
    </location>
</feature>
<feature type="transmembrane region" description="Helical" evidence="7">
    <location>
        <begin position="180"/>
        <end position="198"/>
    </location>
</feature>
<evidence type="ECO:0000259" key="8">
    <source>
        <dbReference type="PROSITE" id="PS50893"/>
    </source>
</evidence>
<evidence type="ECO:0000256" key="4">
    <source>
        <dbReference type="ARBA" id="ARBA00022840"/>
    </source>
</evidence>
<reference evidence="11" key="1">
    <citation type="submission" date="2023-07" db="EMBL/GenBank/DDBJ databases">
        <title>Defluviimonas sediminis sp. nov., isolated from mangrove sediment.</title>
        <authorList>
            <person name="Liu L."/>
            <person name="Li J."/>
            <person name="Huang Y."/>
            <person name="Pan J."/>
            <person name="Li M."/>
        </authorList>
    </citation>
    <scope>NUCLEOTIDE SEQUENCE [LARGE SCALE GENOMIC DNA]</scope>
    <source>
        <strain evidence="11">FT324</strain>
    </source>
</reference>
<organism evidence="10 11">
    <name type="scientific">Albidovulum sediminis</name>
    <dbReference type="NCBI Taxonomy" id="3066345"/>
    <lineage>
        <taxon>Bacteria</taxon>
        <taxon>Pseudomonadati</taxon>
        <taxon>Pseudomonadota</taxon>
        <taxon>Alphaproteobacteria</taxon>
        <taxon>Rhodobacterales</taxon>
        <taxon>Paracoccaceae</taxon>
        <taxon>Albidovulum</taxon>
    </lineage>
</organism>
<dbReference type="PROSITE" id="PS00211">
    <property type="entry name" value="ABC_TRANSPORTER_1"/>
    <property type="match status" value="1"/>
</dbReference>
<dbReference type="InterPro" id="IPR039421">
    <property type="entry name" value="Type_1_exporter"/>
</dbReference>
<accession>A0ABT2NGL6</accession>
<sequence length="559" mass="58701">MTALPVTGGALPARMRRGLIRRAFGSEWLFDRLRPYLGRGLLLLALGLLAAGLALVPPWLTKLVIDRGLVARDPDALVTWALALFGVGFVALMLSALSNVLYMRASVAMLADLRLSLARLVLGRSPLWRSGQQAGEIMARLDGDAGEVQQFAFNLLLTGASALVRLLGGAALLFALNAPLALVAVMLAPLELLFLTWARPRTEAVTRAARAARGDLAARLTEMIQGLMPIQAAGGERAVMTGLGRAQESLNRALLGAQVWGEVTRTVPATLAALARAGVVLMGGFAVIEGTLSLGGFVAFLAYLAFLTGPVQSLLGLWQARVRVTAALERIDGLRRDPPGEPRWPEVPVPLPAGGGALAFEDIPLADGGRLSAAIPEGTKLRIAGPSGAGKSTLLALLQRHADPARGRILLDGADIATLSRADLRAAVMLVPQRPFLLSGSVAENLALSAPDAGREEMERMLALVGLDGRLTPESRLGEDGLTLSGGERQRLCLARALLAPFRVLILDEALSEVDPPAVRRIVAAIDAGWGGCTRIVVSHGGAEALGAFDRVIEVGGRA</sequence>
<dbReference type="PANTHER" id="PTHR43394:SF1">
    <property type="entry name" value="ATP-BINDING CASSETTE SUB-FAMILY B MEMBER 10, MITOCHONDRIAL"/>
    <property type="match status" value="1"/>
</dbReference>
<feature type="transmembrane region" description="Helical" evidence="7">
    <location>
        <begin position="41"/>
        <end position="60"/>
    </location>
</feature>
<dbReference type="SUPFAM" id="SSF90123">
    <property type="entry name" value="ABC transporter transmembrane region"/>
    <property type="match status" value="1"/>
</dbReference>
<dbReference type="RefSeq" id="WP_261493508.1">
    <property type="nucleotide sequence ID" value="NZ_JAOCQF010000001.1"/>
</dbReference>
<keyword evidence="11" id="KW-1185">Reference proteome</keyword>
<name>A0ABT2NGL6_9RHOB</name>
<keyword evidence="6 7" id="KW-0472">Membrane</keyword>
<gene>
    <name evidence="10" type="ORF">N5I32_00880</name>
</gene>
<dbReference type="Pfam" id="PF00005">
    <property type="entry name" value="ABC_tran"/>
    <property type="match status" value="1"/>
</dbReference>
<dbReference type="Gene3D" id="3.40.50.300">
    <property type="entry name" value="P-loop containing nucleotide triphosphate hydrolases"/>
    <property type="match status" value="1"/>
</dbReference>
<protein>
    <submittedName>
        <fullName evidence="10">ABC transporter ATP-binding protein/permease</fullName>
    </submittedName>
</protein>
<dbReference type="InterPro" id="IPR003593">
    <property type="entry name" value="AAA+_ATPase"/>
</dbReference>
<evidence type="ECO:0000256" key="2">
    <source>
        <dbReference type="ARBA" id="ARBA00022692"/>
    </source>
</evidence>
<dbReference type="InterPro" id="IPR036640">
    <property type="entry name" value="ABC1_TM_sf"/>
</dbReference>
<dbReference type="PANTHER" id="PTHR43394">
    <property type="entry name" value="ATP-DEPENDENT PERMEASE MDL1, MITOCHONDRIAL"/>
    <property type="match status" value="1"/>
</dbReference>
<comment type="caution">
    <text evidence="10">The sequence shown here is derived from an EMBL/GenBank/DDBJ whole genome shotgun (WGS) entry which is preliminary data.</text>
</comment>
<dbReference type="InterPro" id="IPR003439">
    <property type="entry name" value="ABC_transporter-like_ATP-bd"/>
</dbReference>
<dbReference type="InterPro" id="IPR027417">
    <property type="entry name" value="P-loop_NTPase"/>
</dbReference>
<dbReference type="EMBL" id="JAOCQF010000001">
    <property type="protein sequence ID" value="MCT8328062.1"/>
    <property type="molecule type" value="Genomic_DNA"/>
</dbReference>
<dbReference type="Proteomes" id="UP001205601">
    <property type="component" value="Unassembled WGS sequence"/>
</dbReference>
<dbReference type="Gene3D" id="1.20.1560.10">
    <property type="entry name" value="ABC transporter type 1, transmembrane domain"/>
    <property type="match status" value="1"/>
</dbReference>
<dbReference type="GO" id="GO:0005524">
    <property type="term" value="F:ATP binding"/>
    <property type="evidence" value="ECO:0007669"/>
    <property type="project" value="UniProtKB-KW"/>
</dbReference>
<dbReference type="CDD" id="cd07346">
    <property type="entry name" value="ABC_6TM_exporters"/>
    <property type="match status" value="1"/>
</dbReference>
<evidence type="ECO:0000256" key="7">
    <source>
        <dbReference type="SAM" id="Phobius"/>
    </source>
</evidence>
<dbReference type="SMART" id="SM00382">
    <property type="entry name" value="AAA"/>
    <property type="match status" value="1"/>
</dbReference>
<keyword evidence="4 10" id="KW-0067">ATP-binding</keyword>
<feature type="transmembrane region" description="Helical" evidence="7">
    <location>
        <begin position="151"/>
        <end position="174"/>
    </location>
</feature>
<proteinExistence type="predicted"/>
<evidence type="ECO:0000313" key="11">
    <source>
        <dbReference type="Proteomes" id="UP001205601"/>
    </source>
</evidence>
<feature type="transmembrane region" description="Helical" evidence="7">
    <location>
        <begin position="80"/>
        <end position="102"/>
    </location>
</feature>
<keyword evidence="3" id="KW-0547">Nucleotide-binding</keyword>
<evidence type="ECO:0000256" key="5">
    <source>
        <dbReference type="ARBA" id="ARBA00022989"/>
    </source>
</evidence>
<evidence type="ECO:0000256" key="3">
    <source>
        <dbReference type="ARBA" id="ARBA00022741"/>
    </source>
</evidence>
<dbReference type="CDD" id="cd03228">
    <property type="entry name" value="ABCC_MRP_Like"/>
    <property type="match status" value="1"/>
</dbReference>
<keyword evidence="2 7" id="KW-0812">Transmembrane</keyword>
<feature type="domain" description="ABC transporter" evidence="8">
    <location>
        <begin position="353"/>
        <end position="559"/>
    </location>
</feature>
<evidence type="ECO:0000256" key="1">
    <source>
        <dbReference type="ARBA" id="ARBA00004651"/>
    </source>
</evidence>